<gene>
    <name evidence="1" type="ORF">C884_00569</name>
</gene>
<dbReference type="AlphaFoldDB" id="M2XTZ4"/>
<keyword evidence="2" id="KW-1185">Reference proteome</keyword>
<sequence length="37" mass="4077">MHRYAELLLEAIALAEATSQHPPLSEAQLMMVLGQRG</sequence>
<name>M2XTZ4_9MICC</name>
<dbReference type="EMBL" id="ANHZ02000016">
    <property type="protein sequence ID" value="EME36278.1"/>
    <property type="molecule type" value="Genomic_DNA"/>
</dbReference>
<comment type="caution">
    <text evidence="1">The sequence shown here is derived from an EMBL/GenBank/DDBJ whole genome shotgun (WGS) entry which is preliminary data.</text>
</comment>
<reference evidence="1 2" key="1">
    <citation type="journal article" date="2014" name="Genome Announc.">
        <title>Draft Genome Sequence of Kocuria palustris PEL.</title>
        <authorList>
            <person name="Sharma G."/>
            <person name="Khatri I."/>
            <person name="Subramanian S."/>
        </authorList>
    </citation>
    <scope>NUCLEOTIDE SEQUENCE [LARGE SCALE GENOMIC DNA]</scope>
    <source>
        <strain evidence="1 2">PEL</strain>
    </source>
</reference>
<organism evidence="1 2">
    <name type="scientific">Kocuria palustris PEL</name>
    <dbReference type="NCBI Taxonomy" id="1236550"/>
    <lineage>
        <taxon>Bacteria</taxon>
        <taxon>Bacillati</taxon>
        <taxon>Actinomycetota</taxon>
        <taxon>Actinomycetes</taxon>
        <taxon>Micrococcales</taxon>
        <taxon>Micrococcaceae</taxon>
        <taxon>Kocuria</taxon>
    </lineage>
</organism>
<accession>M2XTZ4</accession>
<protein>
    <submittedName>
        <fullName evidence="1">Uncharacterized protein</fullName>
    </submittedName>
</protein>
<evidence type="ECO:0000313" key="2">
    <source>
        <dbReference type="Proteomes" id="UP000009877"/>
    </source>
</evidence>
<dbReference type="Proteomes" id="UP000009877">
    <property type="component" value="Unassembled WGS sequence"/>
</dbReference>
<evidence type="ECO:0000313" key="1">
    <source>
        <dbReference type="EMBL" id="EME36278.1"/>
    </source>
</evidence>
<proteinExistence type="predicted"/>